<dbReference type="Gene3D" id="3.30.420.40">
    <property type="match status" value="1"/>
</dbReference>
<sequence>MSFLSGQPSTSTSAELVIAFDFGTTNSGVAYSDNNSRSKQITVNYNWPGSVIAQAPHYCKTLTSLFYTPSPTKSGHFEPQNWGWPALTAFNTAIVDFERKNQRRALESNKFSSIFFSIRYYEQNFKLYLAPETKQTAPLAQYFGDLNPERFAVDYVRSFTDFIIGELRVGIRNDLSMRDVQWCLTVPAIWDEGAKQKMRKYAEKAGMITGSDCPTNDSASPYPLQIILESEAAAAYCETQARRRLNLKRGDRILIADVGGGTIDLAVHEICKMDGEEGPIEVKEAASSYGGVGVVSKKIPCFNDFWRNVNPSIGPLLLSWCQRWKVGFDCKNYSADFSLLASGLTNAWMQYDRSRGIQNPDSHYMDLHLSNEDFKNIFDPEINKVLNLIKEQICNVRIIMVVENIFRTFDRDVDQIIIPDEPGKAICHGAVLIHVKKLRISSRISRRSYGICTIRNAQEDDPVDLIVKCEDGKSKCTMVFSVFVRAGEEVLTGSTIKRIFNPAFLKQKSIKIDLFSSTKRYPKYTSEAEAQLEGSFMIDISKGMRGGRRREIEVTIPW</sequence>
<organism evidence="1 2">
    <name type="scientific">Ceratopteris richardii</name>
    <name type="common">Triangle waterfern</name>
    <dbReference type="NCBI Taxonomy" id="49495"/>
    <lineage>
        <taxon>Eukaryota</taxon>
        <taxon>Viridiplantae</taxon>
        <taxon>Streptophyta</taxon>
        <taxon>Embryophyta</taxon>
        <taxon>Tracheophyta</taxon>
        <taxon>Polypodiopsida</taxon>
        <taxon>Polypodiidae</taxon>
        <taxon>Polypodiales</taxon>
        <taxon>Pteridineae</taxon>
        <taxon>Pteridaceae</taxon>
        <taxon>Parkerioideae</taxon>
        <taxon>Ceratopteris</taxon>
    </lineage>
</organism>
<dbReference type="SUPFAM" id="SSF53067">
    <property type="entry name" value="Actin-like ATPase domain"/>
    <property type="match status" value="2"/>
</dbReference>
<evidence type="ECO:0000313" key="2">
    <source>
        <dbReference type="Proteomes" id="UP000825935"/>
    </source>
</evidence>
<dbReference type="AlphaFoldDB" id="A0A8T2QZL8"/>
<gene>
    <name evidence="1" type="ORF">KP509_31G045700</name>
</gene>
<dbReference type="PANTHER" id="PTHR14187:SF5">
    <property type="entry name" value="HEAT SHOCK 70 KDA PROTEIN 12A"/>
    <property type="match status" value="1"/>
</dbReference>
<dbReference type="Proteomes" id="UP000825935">
    <property type="component" value="Chromosome 31"/>
</dbReference>
<name>A0A8T2QZL8_CERRI</name>
<dbReference type="InterPro" id="IPR043129">
    <property type="entry name" value="ATPase_NBD"/>
</dbReference>
<dbReference type="PANTHER" id="PTHR14187">
    <property type="entry name" value="ALPHA KINASE/ELONGATION FACTOR 2 KINASE"/>
    <property type="match status" value="1"/>
</dbReference>
<keyword evidence="2" id="KW-1185">Reference proteome</keyword>
<dbReference type="OrthoDB" id="546249at2759"/>
<reference evidence="1" key="1">
    <citation type="submission" date="2021-08" db="EMBL/GenBank/DDBJ databases">
        <title>WGS assembly of Ceratopteris richardii.</title>
        <authorList>
            <person name="Marchant D.B."/>
            <person name="Chen G."/>
            <person name="Jenkins J."/>
            <person name="Shu S."/>
            <person name="Leebens-Mack J."/>
            <person name="Grimwood J."/>
            <person name="Schmutz J."/>
            <person name="Soltis P."/>
            <person name="Soltis D."/>
            <person name="Chen Z.-H."/>
        </authorList>
    </citation>
    <scope>NUCLEOTIDE SEQUENCE</scope>
    <source>
        <strain evidence="1">Whitten #5841</strain>
        <tissue evidence="1">Leaf</tissue>
    </source>
</reference>
<comment type="caution">
    <text evidence="1">The sequence shown here is derived from an EMBL/GenBank/DDBJ whole genome shotgun (WGS) entry which is preliminary data.</text>
</comment>
<accession>A0A8T2QZL8</accession>
<dbReference type="EMBL" id="CM035436">
    <property type="protein sequence ID" value="KAH7288835.1"/>
    <property type="molecule type" value="Genomic_DNA"/>
</dbReference>
<protein>
    <submittedName>
        <fullName evidence="1">Uncharacterized protein</fullName>
    </submittedName>
</protein>
<evidence type="ECO:0000313" key="1">
    <source>
        <dbReference type="EMBL" id="KAH7288835.1"/>
    </source>
</evidence>
<proteinExistence type="predicted"/>